<dbReference type="RefSeq" id="WP_415866471.1">
    <property type="nucleotide sequence ID" value="NZ_CP134537.1"/>
</dbReference>
<organism evidence="1 2">
    <name type="scientific">Thalassobellus suaedae</name>
    <dbReference type="NCBI Taxonomy" id="3074124"/>
    <lineage>
        <taxon>Bacteria</taxon>
        <taxon>Pseudomonadati</taxon>
        <taxon>Bacteroidota</taxon>
        <taxon>Flavobacteriia</taxon>
        <taxon>Flavobacteriales</taxon>
        <taxon>Flavobacteriaceae</taxon>
        <taxon>Thalassobellus</taxon>
    </lineage>
</organism>
<dbReference type="Proteomes" id="UP001302806">
    <property type="component" value="Chromosome"/>
</dbReference>
<dbReference type="InterPro" id="IPR014903">
    <property type="entry name" value="DUF1796"/>
</dbReference>
<dbReference type="EMBL" id="CP134537">
    <property type="protein sequence ID" value="WNH10131.1"/>
    <property type="molecule type" value="Genomic_DNA"/>
</dbReference>
<sequence length="261" mass="30571">MKLLKKAIRSINKLKRKPLTQIDQDLLIEASTISNKINVWLGNEIHENISFGENCNTSTYLKKTSNKNASYPFDWIFSSPEIILHALKDDFKSFLDKDQIFQVNKKKAGHRFYHSRMFNHRSPLTSDEDYNYYVRAVNRLRLVLENQEHSVFVITVINEPEKRLDWSNGFDMEIEKPIHQSLESFNPLVSYVKKTNPNSKFLFFSQITENKPSINLSYMDDTMLWVDFTSQGSCSGTKYRDRIDDTIAKIIFQGLNNRPIK</sequence>
<evidence type="ECO:0000313" key="1">
    <source>
        <dbReference type="EMBL" id="WNH10131.1"/>
    </source>
</evidence>
<name>A0ABY9XVZ2_9FLAO</name>
<protein>
    <submittedName>
        <fullName evidence="1">DUF1796 family putative cysteine peptidase</fullName>
    </submittedName>
</protein>
<gene>
    <name evidence="1" type="ORF">RHP51_05390</name>
</gene>
<reference evidence="1 2" key="1">
    <citation type="submission" date="2023-09" db="EMBL/GenBank/DDBJ databases">
        <title>Thalassobella suaedae gen. nov., sp. nov., a marine bacterium of the family Flavobacteriaceae isolated from a halophyte Suaeda japonica.</title>
        <authorList>
            <person name="Lee S.Y."/>
            <person name="Hwang C.Y."/>
        </authorList>
    </citation>
    <scope>NUCLEOTIDE SEQUENCE [LARGE SCALE GENOMIC DNA]</scope>
    <source>
        <strain evidence="1 2">HL-DH14</strain>
    </source>
</reference>
<proteinExistence type="predicted"/>
<accession>A0ABY9XVZ2</accession>
<evidence type="ECO:0000313" key="2">
    <source>
        <dbReference type="Proteomes" id="UP001302806"/>
    </source>
</evidence>
<dbReference type="Pfam" id="PF08795">
    <property type="entry name" value="DUF1796"/>
    <property type="match status" value="1"/>
</dbReference>